<evidence type="ECO:0000259" key="5">
    <source>
        <dbReference type="Pfam" id="PF12053"/>
    </source>
</evidence>
<evidence type="ECO:0000256" key="1">
    <source>
        <dbReference type="ARBA" id="ARBA00022618"/>
    </source>
</evidence>
<proteinExistence type="predicted"/>
<feature type="compositionally biased region" description="Low complexity" evidence="4">
    <location>
        <begin position="90"/>
        <end position="108"/>
    </location>
</feature>
<name>A0A0R3RLD9_9BILA</name>
<keyword evidence="2" id="KW-0677">Repeat</keyword>
<reference evidence="7" key="1">
    <citation type="submission" date="2017-02" db="UniProtKB">
        <authorList>
            <consortium name="WormBaseParasite"/>
        </authorList>
    </citation>
    <scope>IDENTIFICATION</scope>
</reference>
<sequence length="351" mass="38278">MSTTTDSDTIGHSGIVHCQQNANYVTPSEHYVFVHHVECLRDGGILDPDDQLFDVFDENNDQILAIYDEPGFATVDSVPSSASRFGINGTISSSSSSATGKTATSTESPLDSKLNIISSSSDGDIVEITNIAVPPTDGLRVISDNAHILQQKPSSSSIITGSETVSPLPLPLTHFDRKRNDTSNMCRIYHSALKNAIGSPKSKCRVTISPDVDSQPSQEMKESLMTRTSARKSRLTDSFYDAKERLEEKLASGLKSRPAKADMKSAKLIPLMEAANRGQTVLVLSDNTVNMQLGIEVLCLFRFLSPQLSSIILCYIILPKLKFPLQKIGRNGLSSKNRGNPKSYVFDSYTN</sequence>
<dbReference type="GO" id="GO:0051660">
    <property type="term" value="P:establishment of centrosome localization"/>
    <property type="evidence" value="ECO:0007669"/>
    <property type="project" value="TreeGrafter"/>
</dbReference>
<dbReference type="InterPro" id="IPR021922">
    <property type="entry name" value="Par3/HAL_N"/>
</dbReference>
<dbReference type="PANTHER" id="PTHR16484">
    <property type="entry name" value="PARTITIONING DEFECTIVE 3 RELATED"/>
    <property type="match status" value="1"/>
</dbReference>
<evidence type="ECO:0000313" key="6">
    <source>
        <dbReference type="Proteomes" id="UP000050640"/>
    </source>
</evidence>
<dbReference type="GO" id="GO:0005912">
    <property type="term" value="C:adherens junction"/>
    <property type="evidence" value="ECO:0007669"/>
    <property type="project" value="TreeGrafter"/>
</dbReference>
<feature type="domain" description="Par3/HAL N-terminal" evidence="5">
    <location>
        <begin position="28"/>
        <end position="69"/>
    </location>
</feature>
<dbReference type="GO" id="GO:0005938">
    <property type="term" value="C:cell cortex"/>
    <property type="evidence" value="ECO:0007669"/>
    <property type="project" value="TreeGrafter"/>
</dbReference>
<dbReference type="PANTHER" id="PTHR16484:SF17">
    <property type="entry name" value="BAZOOKA, ISOFORM B"/>
    <property type="match status" value="1"/>
</dbReference>
<dbReference type="GO" id="GO:0045197">
    <property type="term" value="P:establishment or maintenance of epithelial cell apical/basal polarity"/>
    <property type="evidence" value="ECO:0007669"/>
    <property type="project" value="TreeGrafter"/>
</dbReference>
<evidence type="ECO:0000256" key="4">
    <source>
        <dbReference type="SAM" id="MobiDB-lite"/>
    </source>
</evidence>
<organism evidence="6 7">
    <name type="scientific">Elaeophora elaphi</name>
    <dbReference type="NCBI Taxonomy" id="1147741"/>
    <lineage>
        <taxon>Eukaryota</taxon>
        <taxon>Metazoa</taxon>
        <taxon>Ecdysozoa</taxon>
        <taxon>Nematoda</taxon>
        <taxon>Chromadorea</taxon>
        <taxon>Rhabditida</taxon>
        <taxon>Spirurina</taxon>
        <taxon>Spiruromorpha</taxon>
        <taxon>Filarioidea</taxon>
        <taxon>Onchocercidae</taxon>
        <taxon>Elaeophora</taxon>
    </lineage>
</organism>
<dbReference type="Gene3D" id="3.10.20.90">
    <property type="entry name" value="Phosphatidylinositol 3-kinase Catalytic Subunit, Chain A, domain 1"/>
    <property type="match status" value="1"/>
</dbReference>
<dbReference type="GO" id="GO:0007155">
    <property type="term" value="P:cell adhesion"/>
    <property type="evidence" value="ECO:0007669"/>
    <property type="project" value="TreeGrafter"/>
</dbReference>
<keyword evidence="6" id="KW-1185">Reference proteome</keyword>
<dbReference type="GO" id="GO:0030010">
    <property type="term" value="P:establishment of cell polarity"/>
    <property type="evidence" value="ECO:0007669"/>
    <property type="project" value="TreeGrafter"/>
</dbReference>
<feature type="region of interest" description="Disordered" evidence="4">
    <location>
        <begin position="89"/>
        <end position="109"/>
    </location>
</feature>
<dbReference type="GO" id="GO:0016324">
    <property type="term" value="C:apical plasma membrane"/>
    <property type="evidence" value="ECO:0007669"/>
    <property type="project" value="TreeGrafter"/>
</dbReference>
<dbReference type="Pfam" id="PF12053">
    <property type="entry name" value="Par3_HAL_N_term"/>
    <property type="match status" value="1"/>
</dbReference>
<dbReference type="AlphaFoldDB" id="A0A0R3RLD9"/>
<evidence type="ECO:0000256" key="2">
    <source>
        <dbReference type="ARBA" id="ARBA00022737"/>
    </source>
</evidence>
<dbReference type="GO" id="GO:0035091">
    <property type="term" value="F:phosphatidylinositol binding"/>
    <property type="evidence" value="ECO:0007669"/>
    <property type="project" value="TreeGrafter"/>
</dbReference>
<dbReference type="Proteomes" id="UP000050640">
    <property type="component" value="Unplaced"/>
</dbReference>
<dbReference type="InterPro" id="IPR052213">
    <property type="entry name" value="PAR3"/>
</dbReference>
<keyword evidence="1" id="KW-0132">Cell division</keyword>
<dbReference type="GO" id="GO:0000226">
    <property type="term" value="P:microtubule cytoskeleton organization"/>
    <property type="evidence" value="ECO:0007669"/>
    <property type="project" value="TreeGrafter"/>
</dbReference>
<dbReference type="GO" id="GO:0008104">
    <property type="term" value="P:intracellular protein localization"/>
    <property type="evidence" value="ECO:0007669"/>
    <property type="project" value="TreeGrafter"/>
</dbReference>
<evidence type="ECO:0000313" key="7">
    <source>
        <dbReference type="WBParaSite" id="EEL_0000229801-mRNA-1"/>
    </source>
</evidence>
<accession>A0A0R3RLD9</accession>
<keyword evidence="3" id="KW-0131">Cell cycle</keyword>
<dbReference type="GO" id="GO:0043296">
    <property type="term" value="C:apical junction complex"/>
    <property type="evidence" value="ECO:0007669"/>
    <property type="project" value="TreeGrafter"/>
</dbReference>
<evidence type="ECO:0000256" key="3">
    <source>
        <dbReference type="ARBA" id="ARBA00023306"/>
    </source>
</evidence>
<protein>
    <submittedName>
        <fullName evidence="7">Par3_HAL_N_term domain-containing protein</fullName>
    </submittedName>
</protein>
<dbReference type="STRING" id="1147741.A0A0R3RLD9"/>
<dbReference type="GO" id="GO:0051301">
    <property type="term" value="P:cell division"/>
    <property type="evidence" value="ECO:0007669"/>
    <property type="project" value="UniProtKB-KW"/>
</dbReference>
<dbReference type="WBParaSite" id="EEL_0000229801-mRNA-1">
    <property type="protein sequence ID" value="EEL_0000229801-mRNA-1"/>
    <property type="gene ID" value="EEL_0000229801"/>
</dbReference>